<organism evidence="3 4">
    <name type="scientific">Castilleja foliolosa</name>
    <dbReference type="NCBI Taxonomy" id="1961234"/>
    <lineage>
        <taxon>Eukaryota</taxon>
        <taxon>Viridiplantae</taxon>
        <taxon>Streptophyta</taxon>
        <taxon>Embryophyta</taxon>
        <taxon>Tracheophyta</taxon>
        <taxon>Spermatophyta</taxon>
        <taxon>Magnoliopsida</taxon>
        <taxon>eudicotyledons</taxon>
        <taxon>Gunneridae</taxon>
        <taxon>Pentapetalae</taxon>
        <taxon>asterids</taxon>
        <taxon>lamiids</taxon>
        <taxon>Lamiales</taxon>
        <taxon>Orobanchaceae</taxon>
        <taxon>Pedicularideae</taxon>
        <taxon>Castillejinae</taxon>
        <taxon>Castilleja</taxon>
    </lineage>
</organism>
<evidence type="ECO:0000259" key="2">
    <source>
        <dbReference type="PROSITE" id="PS52045"/>
    </source>
</evidence>
<feature type="chain" id="PRO_5044817451" description="Neprosin PEP catalytic domain-containing protein" evidence="1">
    <location>
        <begin position="21"/>
        <end position="390"/>
    </location>
</feature>
<dbReference type="Pfam" id="PF03080">
    <property type="entry name" value="Neprosin"/>
    <property type="match status" value="1"/>
</dbReference>
<feature type="domain" description="Neprosin PEP catalytic" evidence="2">
    <location>
        <begin position="135"/>
        <end position="390"/>
    </location>
</feature>
<dbReference type="EMBL" id="JAVIJP010000029">
    <property type="protein sequence ID" value="KAL3633518.1"/>
    <property type="molecule type" value="Genomic_DNA"/>
</dbReference>
<comment type="caution">
    <text evidence="3">The sequence shown here is derived from an EMBL/GenBank/DDBJ whole genome shotgun (WGS) entry which is preliminary data.</text>
</comment>
<dbReference type="Proteomes" id="UP001632038">
    <property type="component" value="Unassembled WGS sequence"/>
</dbReference>
<dbReference type="AlphaFoldDB" id="A0ABD3CU50"/>
<keyword evidence="4" id="KW-1185">Reference proteome</keyword>
<dbReference type="PANTHER" id="PTHR31589">
    <property type="entry name" value="PROTEIN, PUTATIVE (DUF239)-RELATED-RELATED"/>
    <property type="match status" value="1"/>
</dbReference>
<gene>
    <name evidence="3" type="ORF">CASFOL_022280</name>
</gene>
<keyword evidence="1" id="KW-0732">Signal</keyword>
<dbReference type="PROSITE" id="PS52045">
    <property type="entry name" value="NEPROSIN_PEP_CD"/>
    <property type="match status" value="1"/>
</dbReference>
<name>A0ABD3CU50_9LAMI</name>
<feature type="signal peptide" evidence="1">
    <location>
        <begin position="1"/>
        <end position="20"/>
    </location>
</feature>
<dbReference type="InterPro" id="IPR004314">
    <property type="entry name" value="Neprosin"/>
</dbReference>
<dbReference type="PANTHER" id="PTHR31589:SF111">
    <property type="entry name" value="NEPROSIN DOMAIN-CONTAINING PROTEIN"/>
    <property type="match status" value="1"/>
</dbReference>
<protein>
    <recommendedName>
        <fullName evidence="2">Neprosin PEP catalytic domain-containing protein</fullName>
    </recommendedName>
</protein>
<proteinExistence type="predicted"/>
<sequence>MEYKLIVVLLLLTTITTVKGRAIRSIQSEDGDIIDCMDIYQQPAFHHPALRNHKIQLSPSYDIITLETEAAGKEKYNLMINQTWHKSGSCPKGTIPVRRPHKNINYVSNESDQKPMNLHYDDKQLINNNDTKKLYLQLENHSLAILHTEGFAYLGAKGDIRVWNPSVESDDEYSTSRVALKSGPYYDFEAIESGWAVNPKVYGDRQTRLYVYWTVDASKKTGCFDLTCPGFVQTSNEIALGAAIYPISKPNGLPYQITIYIHKDPNTSNWWVQYGERINIGYWPPDLFGAIRYHAETAQWGGEVYSKRVGTTRPHTATQMGSGRFSDFIFGTSGYVKRMRVLENGMVLRFPQWVNSYTDEYRCYDLYYISDYVEDPEFYFGGPGKNPLCP</sequence>
<dbReference type="Gene3D" id="3.90.1320.10">
    <property type="entry name" value="Outer-capsid protein sigma 3, large lobe"/>
    <property type="match status" value="1"/>
</dbReference>
<evidence type="ECO:0000313" key="3">
    <source>
        <dbReference type="EMBL" id="KAL3633518.1"/>
    </source>
</evidence>
<dbReference type="Pfam" id="PF14365">
    <property type="entry name" value="Neprosin_AP"/>
    <property type="match status" value="1"/>
</dbReference>
<accession>A0ABD3CU50</accession>
<dbReference type="InterPro" id="IPR025521">
    <property type="entry name" value="Neprosin_propep"/>
</dbReference>
<reference evidence="4" key="1">
    <citation type="journal article" date="2024" name="IScience">
        <title>Strigolactones Initiate the Formation of Haustorium-like Structures in Castilleja.</title>
        <authorList>
            <person name="Buerger M."/>
            <person name="Peterson D."/>
            <person name="Chory J."/>
        </authorList>
    </citation>
    <scope>NUCLEOTIDE SEQUENCE [LARGE SCALE GENOMIC DNA]</scope>
</reference>
<dbReference type="InterPro" id="IPR053168">
    <property type="entry name" value="Glutamic_endopeptidase"/>
</dbReference>
<evidence type="ECO:0000313" key="4">
    <source>
        <dbReference type="Proteomes" id="UP001632038"/>
    </source>
</evidence>
<evidence type="ECO:0000256" key="1">
    <source>
        <dbReference type="SAM" id="SignalP"/>
    </source>
</evidence>